<evidence type="ECO:0000256" key="6">
    <source>
        <dbReference type="ARBA" id="ARBA00022840"/>
    </source>
</evidence>
<evidence type="ECO:0000256" key="3">
    <source>
        <dbReference type="ARBA" id="ARBA00022679"/>
    </source>
</evidence>
<comment type="catalytic activity">
    <reaction evidence="7">
        <text>L-threonyl-[protein] + ATP = O-phospho-L-threonyl-[protein] + ADP + H(+)</text>
        <dbReference type="Rhea" id="RHEA:46608"/>
        <dbReference type="Rhea" id="RHEA-COMP:11060"/>
        <dbReference type="Rhea" id="RHEA-COMP:11605"/>
        <dbReference type="ChEBI" id="CHEBI:15378"/>
        <dbReference type="ChEBI" id="CHEBI:30013"/>
        <dbReference type="ChEBI" id="CHEBI:30616"/>
        <dbReference type="ChEBI" id="CHEBI:61977"/>
        <dbReference type="ChEBI" id="CHEBI:456216"/>
        <dbReference type="EC" id="2.7.11.1"/>
    </reaction>
</comment>
<dbReference type="Gene3D" id="3.30.200.20">
    <property type="entry name" value="Phosphorylase Kinase, domain 1"/>
    <property type="match status" value="1"/>
</dbReference>
<dbReference type="Ensembl" id="ENSSPAT00000026741.1">
    <property type="protein sequence ID" value="ENSSPAP00000026311.1"/>
    <property type="gene ID" value="ENSSPAG00000019846.1"/>
</dbReference>
<evidence type="ECO:0000256" key="2">
    <source>
        <dbReference type="ARBA" id="ARBA00022527"/>
    </source>
</evidence>
<comment type="catalytic activity">
    <reaction evidence="8">
        <text>L-seryl-[protein] + ATP = O-phospho-L-seryl-[protein] + ADP + H(+)</text>
        <dbReference type="Rhea" id="RHEA:17989"/>
        <dbReference type="Rhea" id="RHEA-COMP:9863"/>
        <dbReference type="Rhea" id="RHEA-COMP:11604"/>
        <dbReference type="ChEBI" id="CHEBI:15378"/>
        <dbReference type="ChEBI" id="CHEBI:29999"/>
        <dbReference type="ChEBI" id="CHEBI:30616"/>
        <dbReference type="ChEBI" id="CHEBI:83421"/>
        <dbReference type="ChEBI" id="CHEBI:456216"/>
        <dbReference type="EC" id="2.7.11.1"/>
    </reaction>
</comment>
<keyword evidence="4" id="KW-0547">Nucleotide-binding</keyword>
<evidence type="ECO:0000256" key="4">
    <source>
        <dbReference type="ARBA" id="ARBA00022741"/>
    </source>
</evidence>
<organism evidence="9">
    <name type="scientific">Stegastes partitus</name>
    <name type="common">bicolor damselfish</name>
    <dbReference type="NCBI Taxonomy" id="144197"/>
    <lineage>
        <taxon>Eukaryota</taxon>
        <taxon>Metazoa</taxon>
        <taxon>Chordata</taxon>
        <taxon>Craniata</taxon>
        <taxon>Vertebrata</taxon>
        <taxon>Euteleostomi</taxon>
        <taxon>Actinopterygii</taxon>
        <taxon>Neopterygii</taxon>
        <taxon>Teleostei</taxon>
        <taxon>Neoteleostei</taxon>
        <taxon>Acanthomorphata</taxon>
        <taxon>Ovalentaria</taxon>
        <taxon>Pomacentridae</taxon>
        <taxon>Stegastes</taxon>
    </lineage>
</organism>
<dbReference type="GO" id="GO:0043066">
    <property type="term" value="P:negative regulation of apoptotic process"/>
    <property type="evidence" value="ECO:0007669"/>
    <property type="project" value="TreeGrafter"/>
</dbReference>
<dbReference type="GeneTree" id="ENSGT00940000174849"/>
<keyword evidence="6" id="KW-0067">ATP-binding</keyword>
<keyword evidence="5" id="KW-0418">Kinase</keyword>
<evidence type="ECO:0000256" key="5">
    <source>
        <dbReference type="ARBA" id="ARBA00022777"/>
    </source>
</evidence>
<dbReference type="EC" id="2.7.11.1" evidence="1"/>
<accession>A0A3B5B0Q1</accession>
<dbReference type="SUPFAM" id="SSF56112">
    <property type="entry name" value="Protein kinase-like (PK-like)"/>
    <property type="match status" value="1"/>
</dbReference>
<proteinExistence type="predicted"/>
<protein>
    <recommendedName>
        <fullName evidence="1">non-specific serine/threonine protein kinase</fullName>
        <ecNumber evidence="1">2.7.11.1</ecNumber>
    </recommendedName>
</protein>
<dbReference type="GO" id="GO:0007346">
    <property type="term" value="P:regulation of mitotic cell cycle"/>
    <property type="evidence" value="ECO:0007669"/>
    <property type="project" value="TreeGrafter"/>
</dbReference>
<evidence type="ECO:0000256" key="7">
    <source>
        <dbReference type="ARBA" id="ARBA00047899"/>
    </source>
</evidence>
<keyword evidence="2" id="KW-0723">Serine/threonine-protein kinase</keyword>
<dbReference type="AlphaFoldDB" id="A0A3B5B0Q1"/>
<evidence type="ECO:0000313" key="9">
    <source>
        <dbReference type="Ensembl" id="ENSSPAP00000026311.1"/>
    </source>
</evidence>
<dbReference type="InterPro" id="IPR051138">
    <property type="entry name" value="PIM_Ser/Thr_kinase"/>
</dbReference>
<dbReference type="InterPro" id="IPR011009">
    <property type="entry name" value="Kinase-like_dom_sf"/>
</dbReference>
<name>A0A3B5B0Q1_9TELE</name>
<dbReference type="PANTHER" id="PTHR22984:SF11">
    <property type="entry name" value="AURORA KINASE-RELATED"/>
    <property type="match status" value="1"/>
</dbReference>
<dbReference type="GO" id="GO:0005737">
    <property type="term" value="C:cytoplasm"/>
    <property type="evidence" value="ECO:0007669"/>
    <property type="project" value="TreeGrafter"/>
</dbReference>
<dbReference type="GO" id="GO:0005524">
    <property type="term" value="F:ATP binding"/>
    <property type="evidence" value="ECO:0007669"/>
    <property type="project" value="UniProtKB-KW"/>
</dbReference>
<dbReference type="GO" id="GO:0004674">
    <property type="term" value="F:protein serine/threonine kinase activity"/>
    <property type="evidence" value="ECO:0007669"/>
    <property type="project" value="UniProtKB-KW"/>
</dbReference>
<dbReference type="STRING" id="144197.ENSSPAP00000026311"/>
<reference evidence="9" key="1">
    <citation type="submission" date="2023-09" db="UniProtKB">
        <authorList>
            <consortium name="Ensembl"/>
        </authorList>
    </citation>
    <scope>IDENTIFICATION</scope>
</reference>
<keyword evidence="3" id="KW-0808">Transferase</keyword>
<evidence type="ECO:0000256" key="1">
    <source>
        <dbReference type="ARBA" id="ARBA00012513"/>
    </source>
</evidence>
<sequence length="136" mass="15036">CISLGFLSHFIAHFSHFIDHIRLTEHKYEQQHKLGAGGCGSVFAGCRKSDNLPVFVSQVAIKRVPTDKILCKHVVSVQPAGTISLLDWYDLGQELILVLERPVPCEDLFDYVAGNGGSLEEEEAKVGCWEDPVSKV</sequence>
<evidence type="ECO:0000256" key="8">
    <source>
        <dbReference type="ARBA" id="ARBA00048679"/>
    </source>
</evidence>
<dbReference type="PANTHER" id="PTHR22984">
    <property type="entry name" value="SERINE/THREONINE-PROTEIN KINASE PIM"/>
    <property type="match status" value="1"/>
</dbReference>